<dbReference type="HOGENOM" id="CLU_188380_0_0_11"/>
<name>K0V4Y2_MYCVA</name>
<gene>
    <name evidence="2" type="ORF">MVAC_22910</name>
</gene>
<keyword evidence="1" id="KW-0732">Signal</keyword>
<organism evidence="2 3">
    <name type="scientific">Mycolicibacterium vaccae ATCC 25954</name>
    <dbReference type="NCBI Taxonomy" id="1194972"/>
    <lineage>
        <taxon>Bacteria</taxon>
        <taxon>Bacillati</taxon>
        <taxon>Actinomycetota</taxon>
        <taxon>Actinomycetes</taxon>
        <taxon>Mycobacteriales</taxon>
        <taxon>Mycobacteriaceae</taxon>
        <taxon>Mycolicibacterium</taxon>
    </lineage>
</organism>
<dbReference type="PATRIC" id="fig|1194972.3.peg.4564"/>
<keyword evidence="3" id="KW-1185">Reference proteome</keyword>
<evidence type="ECO:0000313" key="2">
    <source>
        <dbReference type="EMBL" id="EJZ06154.1"/>
    </source>
</evidence>
<evidence type="ECO:0000313" key="3">
    <source>
        <dbReference type="Proteomes" id="UP000006072"/>
    </source>
</evidence>
<evidence type="ECO:0008006" key="4">
    <source>
        <dbReference type="Google" id="ProtNLM"/>
    </source>
</evidence>
<evidence type="ECO:0000256" key="1">
    <source>
        <dbReference type="SAM" id="SignalP"/>
    </source>
</evidence>
<dbReference type="EMBL" id="ALQA01000064">
    <property type="protein sequence ID" value="EJZ06154.1"/>
    <property type="molecule type" value="Genomic_DNA"/>
</dbReference>
<dbReference type="eggNOG" id="ENOG5031YIK">
    <property type="taxonomic scope" value="Bacteria"/>
</dbReference>
<protein>
    <recommendedName>
        <fullName evidence="4">PASTA domain-containing protein</fullName>
    </recommendedName>
</protein>
<proteinExistence type="predicted"/>
<feature type="chain" id="PRO_5003842010" description="PASTA domain-containing protein" evidence="1">
    <location>
        <begin position="28"/>
        <end position="95"/>
    </location>
</feature>
<feature type="signal peptide" evidence="1">
    <location>
        <begin position="1"/>
        <end position="27"/>
    </location>
</feature>
<dbReference type="AlphaFoldDB" id="K0V4Y2"/>
<comment type="caution">
    <text evidence="2">The sequence shown here is derived from an EMBL/GenBank/DDBJ whole genome shotgun (WGS) entry which is preliminary data.</text>
</comment>
<dbReference type="Proteomes" id="UP000006072">
    <property type="component" value="Unassembled WGS sequence"/>
</dbReference>
<accession>K0V4Y2</accession>
<sequence>MKAVAYPALAATSALAAAVLCAGAAFAQPDEDEEAPQPQSATDTIAQLQSEGHSVIVRGNDQGTLEGCDVASVTKAGDASNTMIVEVNCTPDYQG</sequence>
<reference evidence="2 3" key="1">
    <citation type="journal article" date="2012" name="J. Bacteriol.">
        <title>Complete Genome Sequence of Mycobacterium vaccae Type Strain ATCC 25954.</title>
        <authorList>
            <person name="Ho Y.S."/>
            <person name="Adroub S.A."/>
            <person name="Abadi M."/>
            <person name="Al Alwan B."/>
            <person name="Alkhateeb R."/>
            <person name="Gao G."/>
            <person name="Ragab A."/>
            <person name="Ali S."/>
            <person name="van Soolingen D."/>
            <person name="Bitter W."/>
            <person name="Pain A."/>
            <person name="Abdallah A.M."/>
        </authorList>
    </citation>
    <scope>NUCLEOTIDE SEQUENCE [LARGE SCALE GENOMIC DNA]</scope>
    <source>
        <strain evidence="2 3">ATCC 25954</strain>
    </source>
</reference>